<keyword evidence="3" id="KW-1133">Transmembrane helix</keyword>
<dbReference type="NCBIfam" id="TIGR00254">
    <property type="entry name" value="GGDEF"/>
    <property type="match status" value="1"/>
</dbReference>
<dbReference type="Pfam" id="PF00990">
    <property type="entry name" value="GGDEF"/>
    <property type="match status" value="1"/>
</dbReference>
<evidence type="ECO:0000313" key="7">
    <source>
        <dbReference type="Proteomes" id="UP000310016"/>
    </source>
</evidence>
<dbReference type="SUPFAM" id="SSF158472">
    <property type="entry name" value="HAMP domain-like"/>
    <property type="match status" value="1"/>
</dbReference>
<dbReference type="GO" id="GO:0007165">
    <property type="term" value="P:signal transduction"/>
    <property type="evidence" value="ECO:0007669"/>
    <property type="project" value="InterPro"/>
</dbReference>
<dbReference type="AlphaFoldDB" id="A0A4U0QDW1"/>
<keyword evidence="3" id="KW-0812">Transmembrane</keyword>
<feature type="transmembrane region" description="Helical" evidence="3">
    <location>
        <begin position="315"/>
        <end position="336"/>
    </location>
</feature>
<evidence type="ECO:0000256" key="2">
    <source>
        <dbReference type="ARBA" id="ARBA00034247"/>
    </source>
</evidence>
<dbReference type="PROSITE" id="PS50885">
    <property type="entry name" value="HAMP"/>
    <property type="match status" value="1"/>
</dbReference>
<evidence type="ECO:0000259" key="4">
    <source>
        <dbReference type="PROSITE" id="PS50885"/>
    </source>
</evidence>
<organism evidence="6 7">
    <name type="scientific">Chitiniphilus eburneus</name>
    <dbReference type="NCBI Taxonomy" id="2571148"/>
    <lineage>
        <taxon>Bacteria</taxon>
        <taxon>Pseudomonadati</taxon>
        <taxon>Pseudomonadota</taxon>
        <taxon>Betaproteobacteria</taxon>
        <taxon>Neisseriales</taxon>
        <taxon>Chitinibacteraceae</taxon>
        <taxon>Chitiniphilus</taxon>
    </lineage>
</organism>
<dbReference type="GO" id="GO:0052621">
    <property type="term" value="F:diguanylate cyclase activity"/>
    <property type="evidence" value="ECO:0007669"/>
    <property type="project" value="UniProtKB-EC"/>
</dbReference>
<dbReference type="PANTHER" id="PTHR45138">
    <property type="entry name" value="REGULATORY COMPONENTS OF SENSORY TRANSDUCTION SYSTEM"/>
    <property type="match status" value="1"/>
</dbReference>
<dbReference type="Pfam" id="PF00672">
    <property type="entry name" value="HAMP"/>
    <property type="match status" value="1"/>
</dbReference>
<dbReference type="Gene3D" id="3.30.450.20">
    <property type="entry name" value="PAS domain"/>
    <property type="match status" value="1"/>
</dbReference>
<comment type="caution">
    <text evidence="6">The sequence shown here is derived from an EMBL/GenBank/DDBJ whole genome shotgun (WGS) entry which is preliminary data.</text>
</comment>
<dbReference type="EMBL" id="SUMF01000007">
    <property type="protein sequence ID" value="TJZ74064.1"/>
    <property type="molecule type" value="Genomic_DNA"/>
</dbReference>
<dbReference type="CDD" id="cd01949">
    <property type="entry name" value="GGDEF"/>
    <property type="match status" value="1"/>
</dbReference>
<dbReference type="InterPro" id="IPR029787">
    <property type="entry name" value="Nucleotide_cyclase"/>
</dbReference>
<dbReference type="PANTHER" id="PTHR45138:SF9">
    <property type="entry name" value="DIGUANYLATE CYCLASE DGCM-RELATED"/>
    <property type="match status" value="1"/>
</dbReference>
<feature type="domain" description="HAMP" evidence="4">
    <location>
        <begin position="337"/>
        <end position="390"/>
    </location>
</feature>
<evidence type="ECO:0000256" key="1">
    <source>
        <dbReference type="ARBA" id="ARBA00012528"/>
    </source>
</evidence>
<dbReference type="SMART" id="SM00267">
    <property type="entry name" value="GGDEF"/>
    <property type="match status" value="1"/>
</dbReference>
<dbReference type="Gene3D" id="3.30.70.270">
    <property type="match status" value="1"/>
</dbReference>
<reference evidence="6 7" key="1">
    <citation type="submission" date="2019-04" db="EMBL/GenBank/DDBJ databases">
        <title>Chitiniphilus eburnea sp. nov., a novel chitinolytic bacterium isolated from aquaculture sludge.</title>
        <authorList>
            <person name="Sheng M."/>
        </authorList>
    </citation>
    <scope>NUCLEOTIDE SEQUENCE [LARGE SCALE GENOMIC DNA]</scope>
    <source>
        <strain evidence="6 7">HX-2-15</strain>
    </source>
</reference>
<dbReference type="InterPro" id="IPR003660">
    <property type="entry name" value="HAMP_dom"/>
</dbReference>
<dbReference type="PROSITE" id="PS50887">
    <property type="entry name" value="GGDEF"/>
    <property type="match status" value="1"/>
</dbReference>
<keyword evidence="3" id="KW-0472">Membrane</keyword>
<dbReference type="InterPro" id="IPR050469">
    <property type="entry name" value="Diguanylate_Cyclase"/>
</dbReference>
<dbReference type="FunFam" id="3.30.70.270:FF:000001">
    <property type="entry name" value="Diguanylate cyclase domain protein"/>
    <property type="match status" value="1"/>
</dbReference>
<feature type="domain" description="GGDEF" evidence="5">
    <location>
        <begin position="465"/>
        <end position="597"/>
    </location>
</feature>
<name>A0A4U0QDW1_9NEIS</name>
<evidence type="ECO:0000256" key="3">
    <source>
        <dbReference type="SAM" id="Phobius"/>
    </source>
</evidence>
<evidence type="ECO:0000259" key="5">
    <source>
        <dbReference type="PROSITE" id="PS50887"/>
    </source>
</evidence>
<dbReference type="EC" id="2.7.7.65" evidence="1"/>
<evidence type="ECO:0000313" key="6">
    <source>
        <dbReference type="EMBL" id="TJZ74064.1"/>
    </source>
</evidence>
<dbReference type="Gene3D" id="6.10.340.10">
    <property type="match status" value="1"/>
</dbReference>
<accession>A0A4U0QDW1</accession>
<gene>
    <name evidence="6" type="ORF">FAZ21_08905</name>
</gene>
<dbReference type="InterPro" id="IPR043128">
    <property type="entry name" value="Rev_trsase/Diguanyl_cyclase"/>
</dbReference>
<dbReference type="GO" id="GO:0016020">
    <property type="term" value="C:membrane"/>
    <property type="evidence" value="ECO:0007669"/>
    <property type="project" value="InterPro"/>
</dbReference>
<dbReference type="OrthoDB" id="9813903at2"/>
<comment type="catalytic activity">
    <reaction evidence="2">
        <text>2 GTP = 3',3'-c-di-GMP + 2 diphosphate</text>
        <dbReference type="Rhea" id="RHEA:24898"/>
        <dbReference type="ChEBI" id="CHEBI:33019"/>
        <dbReference type="ChEBI" id="CHEBI:37565"/>
        <dbReference type="ChEBI" id="CHEBI:58805"/>
        <dbReference type="EC" id="2.7.7.65"/>
    </reaction>
</comment>
<feature type="transmembrane region" description="Helical" evidence="3">
    <location>
        <begin position="34"/>
        <end position="56"/>
    </location>
</feature>
<dbReference type="Proteomes" id="UP000310016">
    <property type="component" value="Unassembled WGS sequence"/>
</dbReference>
<proteinExistence type="predicted"/>
<dbReference type="SUPFAM" id="SSF55073">
    <property type="entry name" value="Nucleotide cyclase"/>
    <property type="match status" value="1"/>
</dbReference>
<protein>
    <recommendedName>
        <fullName evidence="1">diguanylate cyclase</fullName>
        <ecNumber evidence="1">2.7.7.65</ecNumber>
    </recommendedName>
</protein>
<dbReference type="CDD" id="cd12914">
    <property type="entry name" value="PDC1_DGC_like"/>
    <property type="match status" value="1"/>
</dbReference>
<sequence length="607" mass="66117">MAGHPQEWGRRVYWAAPLSAIAAGPFVKRHRLGSVLALSFAATAVVVAATVSLLLGEMASDHSRRRIAQELEELASQLRDRLDSGLGERLHDMQLIAAMERAGEPSPRRGAERFVLESLKTSFSQYAWIGFADIDGQVLHATGGMLEGVNVSERPWYQGGLQGPFVGDVHEAKLLAKLLPAPASGEPLRFVDVAAPVIGPDGTVEGVLGAHLSWEWAHHVVQSTFRIAGKTRGMETFILSRDGKVLLAPPGKEKETMPDLGGASSRIARWSDGHPYLTATSVSTGFGNDYHGLGWQVVVRQPVEAAFQPIRQLQWAILLGGAVAALIFAVLGMWLARVLAKPLLELASAADRLRHGEHDVRIPDANQYREAARLSASLRHLVASLTNKSAKLAALNASLEEQVHDRTEMLDRANQHLLGTLQEREMLVQRLEELANTDSLTGLLNRRAFFERADQERRHAERGGTSLAAIALDIDFFKRVNDQHGHAVGDQVLQALARTCHLTLREVDLIARFGGEEFILLLPDASLADGIRVAERLRQAIAALRIPLPDTMLGITVSLGVAVHRHGLALDALLTQADHALYAAKRNGRNRVEYLPEEMAGQDAASG</sequence>
<keyword evidence="7" id="KW-1185">Reference proteome</keyword>
<dbReference type="InterPro" id="IPR000160">
    <property type="entry name" value="GGDEF_dom"/>
</dbReference>